<feature type="transmembrane region" description="Helical" evidence="1">
    <location>
        <begin position="71"/>
        <end position="90"/>
    </location>
</feature>
<proteinExistence type="predicted"/>
<name>A0ABX9W7R2_9GAMM</name>
<dbReference type="Pfam" id="PF17198">
    <property type="entry name" value="AveC_like"/>
    <property type="match status" value="1"/>
</dbReference>
<dbReference type="InterPro" id="IPR033459">
    <property type="entry name" value="AveC-like"/>
</dbReference>
<accession>A0ABX9W7R2</accession>
<evidence type="ECO:0000313" key="2">
    <source>
        <dbReference type="EMBL" id="RNL66787.1"/>
    </source>
</evidence>
<keyword evidence="1" id="KW-0812">Transmembrane</keyword>
<dbReference type="EMBL" id="RHGB01000003">
    <property type="protein sequence ID" value="RNL66787.1"/>
    <property type="molecule type" value="Genomic_DNA"/>
</dbReference>
<evidence type="ECO:0000313" key="3">
    <source>
        <dbReference type="Proteomes" id="UP000274695"/>
    </source>
</evidence>
<gene>
    <name evidence="2" type="ORF">D0911_04420</name>
</gene>
<feature type="transmembrane region" description="Helical" evidence="1">
    <location>
        <begin position="102"/>
        <end position="118"/>
    </location>
</feature>
<keyword evidence="1" id="KW-1133">Transmembrane helix</keyword>
<feature type="transmembrane region" description="Helical" evidence="1">
    <location>
        <begin position="287"/>
        <end position="307"/>
    </location>
</feature>
<feature type="transmembrane region" description="Helical" evidence="1">
    <location>
        <begin position="160"/>
        <end position="182"/>
    </location>
</feature>
<feature type="transmembrane region" description="Helical" evidence="1">
    <location>
        <begin position="238"/>
        <end position="256"/>
    </location>
</feature>
<feature type="transmembrane region" description="Helical" evidence="1">
    <location>
        <begin position="194"/>
        <end position="218"/>
    </location>
</feature>
<dbReference type="RefSeq" id="WP_123181654.1">
    <property type="nucleotide sequence ID" value="NZ_RHGB01000003.1"/>
</dbReference>
<reference evidence="2 3" key="1">
    <citation type="submission" date="2018-10" db="EMBL/GenBank/DDBJ databases">
        <title>Draft genome sequence of Zhongshania sp. DSW25-10.</title>
        <authorList>
            <person name="Oh J."/>
        </authorList>
    </citation>
    <scope>NUCLEOTIDE SEQUENCE [LARGE SCALE GENOMIC DNA]</scope>
    <source>
        <strain evidence="2 3">DSW25-10</strain>
    </source>
</reference>
<evidence type="ECO:0000256" key="1">
    <source>
        <dbReference type="SAM" id="Phobius"/>
    </source>
</evidence>
<keyword evidence="1" id="KW-0472">Membrane</keyword>
<organism evidence="2 3">
    <name type="scientific">Zhongshania marina</name>
    <dbReference type="NCBI Taxonomy" id="2304603"/>
    <lineage>
        <taxon>Bacteria</taxon>
        <taxon>Pseudomonadati</taxon>
        <taxon>Pseudomonadota</taxon>
        <taxon>Gammaproteobacteria</taxon>
        <taxon>Cellvibrionales</taxon>
        <taxon>Spongiibacteraceae</taxon>
        <taxon>Zhongshania</taxon>
    </lineage>
</organism>
<comment type="caution">
    <text evidence="2">The sequence shown here is derived from an EMBL/GenBank/DDBJ whole genome shotgun (WGS) entry which is preliminary data.</text>
</comment>
<feature type="transmembrane region" description="Helical" evidence="1">
    <location>
        <begin position="28"/>
        <end position="51"/>
    </location>
</feature>
<sequence length="380" mass="42086">MIENSINSNGGVSRGAAGSMEPNRSIAISWWAALGAGFLLFAAYMIISWIAAGEPQRVEPGPTALPGWMEIALSIQEWGLFAAMLALLWFKAFLPRLRTGSFDFDGLMLITFSLMWWSDPFYNYFTPGFNYNAYFFNLGSWVGHAPGWMSPNPTQIAQPLIWLPAVYTCAFFAMVLIVNWIFRKTREKWPTISPLGMWLVAFLPMVVAGTLWEAAFMVMGSHAYASSIHAVSLNAGHYYAFPVYQGITASLLYSTWGAMRYFRDDRGFSFAEGGIARLKVSNHVKGWMRFFAVSGAITGIFFVFYHIPNAMIALRGDAWPADVQSRSYFVTELCGPRSDVACPDPRVPFPRGDASIRLGPNGDLVVPAGVIVPRVNNGGN</sequence>
<protein>
    <submittedName>
        <fullName evidence="2">Spirocyclase, AveC family</fullName>
    </submittedName>
</protein>
<dbReference type="Proteomes" id="UP000274695">
    <property type="component" value="Unassembled WGS sequence"/>
</dbReference>
<keyword evidence="3" id="KW-1185">Reference proteome</keyword>